<name>A0A8H5LN38_9AGAR</name>
<dbReference type="EMBL" id="JAACJM010000034">
    <property type="protein sequence ID" value="KAF5363174.1"/>
    <property type="molecule type" value="Genomic_DNA"/>
</dbReference>
<accession>A0A8H5LN38</accession>
<gene>
    <name evidence="1" type="ORF">D9758_008393</name>
</gene>
<proteinExistence type="predicted"/>
<comment type="caution">
    <text evidence="1">The sequence shown here is derived from an EMBL/GenBank/DDBJ whole genome shotgun (WGS) entry which is preliminary data.</text>
</comment>
<evidence type="ECO:0000313" key="2">
    <source>
        <dbReference type="Proteomes" id="UP000559256"/>
    </source>
</evidence>
<reference evidence="1 2" key="1">
    <citation type="journal article" date="2020" name="ISME J.">
        <title>Uncovering the hidden diversity of litter-decomposition mechanisms in mushroom-forming fungi.</title>
        <authorList>
            <person name="Floudas D."/>
            <person name="Bentzer J."/>
            <person name="Ahren D."/>
            <person name="Johansson T."/>
            <person name="Persson P."/>
            <person name="Tunlid A."/>
        </authorList>
    </citation>
    <scope>NUCLEOTIDE SEQUENCE [LARGE SCALE GENOMIC DNA]</scope>
    <source>
        <strain evidence="1 2">CBS 291.85</strain>
    </source>
</reference>
<keyword evidence="2" id="KW-1185">Reference proteome</keyword>
<dbReference type="OrthoDB" id="3031843at2759"/>
<dbReference type="AlphaFoldDB" id="A0A8H5LN38"/>
<organism evidence="1 2">
    <name type="scientific">Tetrapyrgos nigripes</name>
    <dbReference type="NCBI Taxonomy" id="182062"/>
    <lineage>
        <taxon>Eukaryota</taxon>
        <taxon>Fungi</taxon>
        <taxon>Dikarya</taxon>
        <taxon>Basidiomycota</taxon>
        <taxon>Agaricomycotina</taxon>
        <taxon>Agaricomycetes</taxon>
        <taxon>Agaricomycetidae</taxon>
        <taxon>Agaricales</taxon>
        <taxon>Marasmiineae</taxon>
        <taxon>Marasmiaceae</taxon>
        <taxon>Tetrapyrgos</taxon>
    </lineage>
</organism>
<sequence length="171" mass="17973">MDEVENQSSITHRLPLLLQHPSFLISNQLSLIMIFNVSKVLLAVTLATAASAAVIKRQAGTPPAQGDKVTCDYVMTPDQSVAGQSEQDLVTEFNFVIGRSAAVESGKSVTITDGASFVAGSDNSFTVTEDLTINGNTAQQTADFLAGWVGETKEGHVANWLVGSVSCDAVA</sequence>
<dbReference type="Proteomes" id="UP000559256">
    <property type="component" value="Unassembled WGS sequence"/>
</dbReference>
<protein>
    <submittedName>
        <fullName evidence="1">Uncharacterized protein</fullName>
    </submittedName>
</protein>
<evidence type="ECO:0000313" key="1">
    <source>
        <dbReference type="EMBL" id="KAF5363174.1"/>
    </source>
</evidence>